<dbReference type="PANTHER" id="PTHR37610">
    <property type="entry name" value="CCHC-TYPE DOMAIN-CONTAINING PROTEIN"/>
    <property type="match status" value="1"/>
</dbReference>
<dbReference type="PANTHER" id="PTHR37610:SF80">
    <property type="entry name" value="RETROTRANSPOSON GAG DOMAIN-CONTAINING PROTEIN"/>
    <property type="match status" value="1"/>
</dbReference>
<gene>
    <name evidence="1" type="ORF">SO802_009765</name>
</gene>
<dbReference type="AlphaFoldDB" id="A0AAW2DEY4"/>
<accession>A0AAW2DEY4</accession>
<evidence type="ECO:0000313" key="1">
    <source>
        <dbReference type="EMBL" id="KAL0008263.1"/>
    </source>
</evidence>
<keyword evidence="2" id="KW-1185">Reference proteome</keyword>
<proteinExistence type="predicted"/>
<evidence type="ECO:0008006" key="3">
    <source>
        <dbReference type="Google" id="ProtNLM"/>
    </source>
</evidence>
<name>A0AAW2DEY4_9ROSI</name>
<sequence length="216" mass="25035">MLYWRGIIITYEGVIEEDIAFITRMVEWDSHNHIILTWLYNTSISSISNLLGSFDDAYSTWDMLVKCYSTSHGSTKYQLVVELNQPKQELGQSVNDYYDQLRFIWDQIDLSNPTWACLRMLNDMLLFEMNFVSYKLIQEQPLQSGFDASSSHNRHKQSNKKFYNYCKHPSDTIETCCCRNKSIAVVANTESTQPMSSISTESQYYGSTINLSSTEL</sequence>
<evidence type="ECO:0000313" key="2">
    <source>
        <dbReference type="Proteomes" id="UP001459277"/>
    </source>
</evidence>
<dbReference type="Proteomes" id="UP001459277">
    <property type="component" value="Unassembled WGS sequence"/>
</dbReference>
<comment type="caution">
    <text evidence="1">The sequence shown here is derived from an EMBL/GenBank/DDBJ whole genome shotgun (WGS) entry which is preliminary data.</text>
</comment>
<protein>
    <recommendedName>
        <fullName evidence="3">Retrotransposon gag domain-containing protein</fullName>
    </recommendedName>
</protein>
<dbReference type="EMBL" id="JAZDWU010000003">
    <property type="protein sequence ID" value="KAL0008263.1"/>
    <property type="molecule type" value="Genomic_DNA"/>
</dbReference>
<organism evidence="1 2">
    <name type="scientific">Lithocarpus litseifolius</name>
    <dbReference type="NCBI Taxonomy" id="425828"/>
    <lineage>
        <taxon>Eukaryota</taxon>
        <taxon>Viridiplantae</taxon>
        <taxon>Streptophyta</taxon>
        <taxon>Embryophyta</taxon>
        <taxon>Tracheophyta</taxon>
        <taxon>Spermatophyta</taxon>
        <taxon>Magnoliopsida</taxon>
        <taxon>eudicotyledons</taxon>
        <taxon>Gunneridae</taxon>
        <taxon>Pentapetalae</taxon>
        <taxon>rosids</taxon>
        <taxon>fabids</taxon>
        <taxon>Fagales</taxon>
        <taxon>Fagaceae</taxon>
        <taxon>Lithocarpus</taxon>
    </lineage>
</organism>
<reference evidence="1 2" key="1">
    <citation type="submission" date="2024-01" db="EMBL/GenBank/DDBJ databases">
        <title>A telomere-to-telomere, gap-free genome of sweet tea (Lithocarpus litseifolius).</title>
        <authorList>
            <person name="Zhou J."/>
        </authorList>
    </citation>
    <scope>NUCLEOTIDE SEQUENCE [LARGE SCALE GENOMIC DNA]</scope>
    <source>
        <strain evidence="1">Zhou-2022a</strain>
        <tissue evidence="1">Leaf</tissue>
    </source>
</reference>